<protein>
    <recommendedName>
        <fullName evidence="4">Peptidyl-prolyl cis-trans isomerase</fullName>
        <ecNumber evidence="4">5.2.1.8</ecNumber>
    </recommendedName>
</protein>
<dbReference type="AlphaFoldDB" id="A0AAX2H3F5"/>
<comment type="catalytic activity">
    <reaction evidence="1 3 4">
        <text>[protein]-peptidylproline (omega=180) = [protein]-peptidylproline (omega=0)</text>
        <dbReference type="Rhea" id="RHEA:16237"/>
        <dbReference type="Rhea" id="RHEA-COMP:10747"/>
        <dbReference type="Rhea" id="RHEA-COMP:10748"/>
        <dbReference type="ChEBI" id="CHEBI:83833"/>
        <dbReference type="ChEBI" id="CHEBI:83834"/>
        <dbReference type="EC" id="5.2.1.8"/>
    </reaction>
</comment>
<proteinExistence type="inferred from homology"/>
<evidence type="ECO:0000259" key="5">
    <source>
        <dbReference type="PROSITE" id="PS50059"/>
    </source>
</evidence>
<evidence type="ECO:0000313" key="9">
    <source>
        <dbReference type="Proteomes" id="UP000215539"/>
    </source>
</evidence>
<gene>
    <name evidence="6" type="ORF">AXF12_09550</name>
    <name evidence="7" type="ORF">SAMEA44541418_02251</name>
</gene>
<dbReference type="Proteomes" id="UP000215539">
    <property type="component" value="Chromosome 1"/>
</dbReference>
<dbReference type="PROSITE" id="PS51257">
    <property type="entry name" value="PROKAR_LIPOPROTEIN"/>
    <property type="match status" value="1"/>
</dbReference>
<evidence type="ECO:0000313" key="7">
    <source>
        <dbReference type="EMBL" id="SNV16154.1"/>
    </source>
</evidence>
<dbReference type="EMBL" id="CP014227">
    <property type="protein sequence ID" value="AMD85734.1"/>
    <property type="molecule type" value="Genomic_DNA"/>
</dbReference>
<comment type="similarity">
    <text evidence="4">Belongs to the FKBP-type PPIase family.</text>
</comment>
<dbReference type="SUPFAM" id="SSF54534">
    <property type="entry name" value="FKBP-like"/>
    <property type="match status" value="1"/>
</dbReference>
<keyword evidence="2 3" id="KW-0697">Rotamase</keyword>
<keyword evidence="8" id="KW-1185">Reference proteome</keyword>
<evidence type="ECO:0000313" key="6">
    <source>
        <dbReference type="EMBL" id="AMD85734.1"/>
    </source>
</evidence>
<name>A0AAX2H3F5_9FLAO</name>
<dbReference type="InterPro" id="IPR001179">
    <property type="entry name" value="PPIase_FKBP_dom"/>
</dbReference>
<evidence type="ECO:0000256" key="3">
    <source>
        <dbReference type="PROSITE-ProRule" id="PRU00277"/>
    </source>
</evidence>
<reference evidence="7 9" key="2">
    <citation type="submission" date="2017-06" db="EMBL/GenBank/DDBJ databases">
        <authorList>
            <consortium name="Pathogen Informatics"/>
        </authorList>
    </citation>
    <scope>NUCLEOTIDE SEQUENCE [LARGE SCALE GENOMIC DNA]</scope>
    <source>
        <strain evidence="7 9">NCTC12947</strain>
    </source>
</reference>
<sequence length="277" mass="30581">MTKKFIFIIGVISAFSVFYSCKKDESNVTPPRDVTEVRNENNAAIETFLNTHSLTFTNTATISETVVFSTTSNTSQSIAKDVRLKTLELDVIDANNQRVRHKMYYMILQEGTGTTTTVADSVYVNYKGQLLNLNIFDQTEGQSTSNWIDLIGNVVTRRPGGTIKGFSEGIAKLKDSSSKMTQNSDGTLNMPTDGGVGVFIIPSGLGYFSSGQAKIPAYSPLIFTIRLGKTKRADHDHDGKASINEIQRDEFGIITYPNCNADNERTQTPDYLDPKCK</sequence>
<evidence type="ECO:0000313" key="8">
    <source>
        <dbReference type="Proteomes" id="UP000065822"/>
    </source>
</evidence>
<dbReference type="EMBL" id="LT906449">
    <property type="protein sequence ID" value="SNV16154.1"/>
    <property type="molecule type" value="Genomic_DNA"/>
</dbReference>
<evidence type="ECO:0000256" key="4">
    <source>
        <dbReference type="RuleBase" id="RU003915"/>
    </source>
</evidence>
<accession>A0AAX2H3F5</accession>
<dbReference type="EC" id="5.2.1.8" evidence="4"/>
<keyword evidence="3 4" id="KW-0413">Isomerase</keyword>
<reference evidence="6 8" key="1">
    <citation type="submission" date="2016-02" db="EMBL/GenBank/DDBJ databases">
        <authorList>
            <person name="Holder M.E."/>
            <person name="Ajami N.J."/>
            <person name="Petrosino J.F."/>
        </authorList>
    </citation>
    <scope>NUCLEOTIDE SEQUENCE [LARGE SCALE GENOMIC DNA]</scope>
    <source>
        <strain evidence="6 8">CCUG 32990</strain>
    </source>
</reference>
<evidence type="ECO:0000256" key="1">
    <source>
        <dbReference type="ARBA" id="ARBA00000971"/>
    </source>
</evidence>
<dbReference type="Proteomes" id="UP000065822">
    <property type="component" value="Chromosome"/>
</dbReference>
<dbReference type="PROSITE" id="PS50059">
    <property type="entry name" value="FKBP_PPIASE"/>
    <property type="match status" value="1"/>
</dbReference>
<dbReference type="Pfam" id="PF00254">
    <property type="entry name" value="FKBP_C"/>
    <property type="match status" value="1"/>
</dbReference>
<dbReference type="Gene3D" id="3.10.50.40">
    <property type="match status" value="1"/>
</dbReference>
<dbReference type="RefSeq" id="WP_066430610.1">
    <property type="nucleotide sequence ID" value="NZ_CP014227.1"/>
</dbReference>
<dbReference type="InterPro" id="IPR046357">
    <property type="entry name" value="PPIase_dom_sf"/>
</dbReference>
<dbReference type="GO" id="GO:0003755">
    <property type="term" value="F:peptidyl-prolyl cis-trans isomerase activity"/>
    <property type="evidence" value="ECO:0007669"/>
    <property type="project" value="UniProtKB-UniRule"/>
</dbReference>
<evidence type="ECO:0000256" key="2">
    <source>
        <dbReference type="ARBA" id="ARBA00023110"/>
    </source>
</evidence>
<organism evidence="7 9">
    <name type="scientific">Capnocytophaga haemolytica</name>
    <dbReference type="NCBI Taxonomy" id="45243"/>
    <lineage>
        <taxon>Bacteria</taxon>
        <taxon>Pseudomonadati</taxon>
        <taxon>Bacteroidota</taxon>
        <taxon>Flavobacteriia</taxon>
        <taxon>Flavobacteriales</taxon>
        <taxon>Flavobacteriaceae</taxon>
        <taxon>Capnocytophaga</taxon>
    </lineage>
</organism>
<feature type="domain" description="PPIase FKBP-type" evidence="5">
    <location>
        <begin position="119"/>
        <end position="231"/>
    </location>
</feature>
<dbReference type="KEGG" id="chg:AXF12_09550"/>